<dbReference type="Gene3D" id="3.10.10.10">
    <property type="entry name" value="HIV Type 1 Reverse Transcriptase, subunit A, domain 1"/>
    <property type="match status" value="1"/>
</dbReference>
<keyword evidence="2" id="KW-0472">Membrane</keyword>
<evidence type="ECO:0000256" key="2">
    <source>
        <dbReference type="SAM" id="Phobius"/>
    </source>
</evidence>
<dbReference type="PANTHER" id="PTHR33067">
    <property type="entry name" value="RNA-DIRECTED DNA POLYMERASE-RELATED"/>
    <property type="match status" value="1"/>
</dbReference>
<comment type="caution">
    <text evidence="3">The sequence shown here is derived from an EMBL/GenBank/DDBJ whole genome shotgun (WGS) entry which is preliminary data.</text>
</comment>
<dbReference type="PANTHER" id="PTHR33067:SF9">
    <property type="entry name" value="RNA-DIRECTED DNA POLYMERASE"/>
    <property type="match status" value="1"/>
</dbReference>
<feature type="transmembrane region" description="Helical" evidence="2">
    <location>
        <begin position="25"/>
        <end position="49"/>
    </location>
</feature>
<dbReference type="InterPro" id="IPR021109">
    <property type="entry name" value="Peptidase_aspartic_dom_sf"/>
</dbReference>
<feature type="compositionally biased region" description="Polar residues" evidence="1">
    <location>
        <begin position="775"/>
        <end position="785"/>
    </location>
</feature>
<dbReference type="AlphaFoldDB" id="A0AAN9SVI6"/>
<evidence type="ECO:0000313" key="3">
    <source>
        <dbReference type="EMBL" id="KAK7401104.1"/>
    </source>
</evidence>
<accession>A0AAN9SVI6</accession>
<keyword evidence="4" id="KW-1185">Reference proteome</keyword>
<feature type="region of interest" description="Disordered" evidence="1">
    <location>
        <begin position="760"/>
        <end position="785"/>
    </location>
</feature>
<protein>
    <submittedName>
        <fullName evidence="3">Uncharacterized protein</fullName>
    </submittedName>
</protein>
<feature type="transmembrane region" description="Helical" evidence="2">
    <location>
        <begin position="126"/>
        <end position="146"/>
    </location>
</feature>
<keyword evidence="2" id="KW-0812">Transmembrane</keyword>
<dbReference type="Gene3D" id="2.40.70.10">
    <property type="entry name" value="Acid Proteases"/>
    <property type="match status" value="1"/>
</dbReference>
<organism evidence="3 4">
    <name type="scientific">Psophocarpus tetragonolobus</name>
    <name type="common">Winged bean</name>
    <name type="synonym">Dolichos tetragonolobus</name>
    <dbReference type="NCBI Taxonomy" id="3891"/>
    <lineage>
        <taxon>Eukaryota</taxon>
        <taxon>Viridiplantae</taxon>
        <taxon>Streptophyta</taxon>
        <taxon>Embryophyta</taxon>
        <taxon>Tracheophyta</taxon>
        <taxon>Spermatophyta</taxon>
        <taxon>Magnoliopsida</taxon>
        <taxon>eudicotyledons</taxon>
        <taxon>Gunneridae</taxon>
        <taxon>Pentapetalae</taxon>
        <taxon>rosids</taxon>
        <taxon>fabids</taxon>
        <taxon>Fabales</taxon>
        <taxon>Fabaceae</taxon>
        <taxon>Papilionoideae</taxon>
        <taxon>50 kb inversion clade</taxon>
        <taxon>NPAAA clade</taxon>
        <taxon>indigoferoid/millettioid clade</taxon>
        <taxon>Phaseoleae</taxon>
        <taxon>Psophocarpus</taxon>
    </lineage>
</organism>
<evidence type="ECO:0000313" key="4">
    <source>
        <dbReference type="Proteomes" id="UP001386955"/>
    </source>
</evidence>
<sequence>MLCYSTFIFFGIIMNLEQLDPFVFFYMWVAMANAVNIYILCLIVSMIILNPMLEFKSAECSYAYTLKKMENGVVGRVKPGTYFSFRGTSRKYKRDPIVPLSDSRLKVNVQDGIVAEKHKQKRDSGLNLLLQILLQIITLCGFLEILKRLQINIPFIEAMEQMPTYVKFMKELLTKKRRLSETETVELEVGCSAIIQRSLPQKSRDLGSFTLPVTIGKLSIGKALLDLGSSINLMPLSMLRRIVDVEVRPIRMTLQLANRSVKYPHRIVEDLLVKVDKFMFPLDFVVMDMEEDSDVPLILGRPFMKTARVIIDVDDGNLKVRVQDDEVNLDVFEAMKHPSDKKECFRIDVLDEIYMEAQGSCSKTDSLEKALVGYINKVDIDNDKQIQKCLKELDKSKEIPLDVPKEELKKEESSDLSKLELKQLPSHLKYVFLGKNGGKHVIISSSLTEKEEQKFIEVLKSNSGATGWTLCDLKGINPSYCMHKILMEQDYKLVAQPQRRLNPTMKEVVRKEVIKLLEAGMIYPISDSAWVSPVQVVPKRGGMTVMLERCPSEVLMRSQPPKREKDKLPPNNLRLNHRKHPLPFNWTDLNFRKKLSNNGNPGCVTPLFTIDRDAINDFLGGNFILGEDSLDTFTRLKKNMHLLPYVLVDKLCLPGRSYEVRRTGNLVSFLRKDVKTLVKIWQNFINYNIMPLTHISDINIPGQKSGVSKPLAFPGLIMELIKAKKIKIPSHSSRPLRPPINAFYIITHCINLEEGVQGLQPLRQPRRGPPRQDYSDLTTTIQHLG</sequence>
<dbReference type="SUPFAM" id="SSF56672">
    <property type="entry name" value="DNA/RNA polymerases"/>
    <property type="match status" value="1"/>
</dbReference>
<evidence type="ECO:0000256" key="1">
    <source>
        <dbReference type="SAM" id="MobiDB-lite"/>
    </source>
</evidence>
<proteinExistence type="predicted"/>
<name>A0AAN9SVI6_PSOTE</name>
<dbReference type="Proteomes" id="UP001386955">
    <property type="component" value="Unassembled WGS sequence"/>
</dbReference>
<keyword evidence="2" id="KW-1133">Transmembrane helix</keyword>
<dbReference type="EMBL" id="JAYMYS010000003">
    <property type="protein sequence ID" value="KAK7401104.1"/>
    <property type="molecule type" value="Genomic_DNA"/>
</dbReference>
<dbReference type="CDD" id="cd00303">
    <property type="entry name" value="retropepsin_like"/>
    <property type="match status" value="1"/>
</dbReference>
<gene>
    <name evidence="3" type="ORF">VNO78_12418</name>
</gene>
<reference evidence="3 4" key="1">
    <citation type="submission" date="2024-01" db="EMBL/GenBank/DDBJ databases">
        <title>The genomes of 5 underutilized Papilionoideae crops provide insights into root nodulation and disease resistanc.</title>
        <authorList>
            <person name="Jiang F."/>
        </authorList>
    </citation>
    <scope>NUCLEOTIDE SEQUENCE [LARGE SCALE GENOMIC DNA]</scope>
    <source>
        <strain evidence="3">DUOXIRENSHENG_FW03</strain>
        <tissue evidence="3">Leaves</tissue>
    </source>
</reference>
<dbReference type="InterPro" id="IPR043502">
    <property type="entry name" value="DNA/RNA_pol_sf"/>
</dbReference>